<dbReference type="SMART" id="SM00860">
    <property type="entry name" value="SMI1_KNR4"/>
    <property type="match status" value="1"/>
</dbReference>
<reference evidence="2 3" key="1">
    <citation type="submission" date="2023-07" db="EMBL/GenBank/DDBJ databases">
        <title>Genomic Encyclopedia of Type Strains, Phase IV (KMG-IV): sequencing the most valuable type-strain genomes for metagenomic binning, comparative biology and taxonomic classification.</title>
        <authorList>
            <person name="Goeker M."/>
        </authorList>
    </citation>
    <scope>NUCLEOTIDE SEQUENCE [LARGE SCALE GENOMIC DNA]</scope>
    <source>
        <strain evidence="2 3">DSM 29005</strain>
    </source>
</reference>
<comment type="caution">
    <text evidence="2">The sequence shown here is derived from an EMBL/GenBank/DDBJ whole genome shotgun (WGS) entry which is preliminary data.</text>
</comment>
<dbReference type="SUPFAM" id="SSF160631">
    <property type="entry name" value="SMI1/KNR4-like"/>
    <property type="match status" value="1"/>
</dbReference>
<dbReference type="EMBL" id="JAUSUD010000023">
    <property type="protein sequence ID" value="MDQ0232616.1"/>
    <property type="molecule type" value="Genomic_DNA"/>
</dbReference>
<dbReference type="InterPro" id="IPR018958">
    <property type="entry name" value="Knr4/Smi1-like_dom"/>
</dbReference>
<organism evidence="2 3">
    <name type="scientific">Metabacillus malikii</name>
    <dbReference type="NCBI Taxonomy" id="1504265"/>
    <lineage>
        <taxon>Bacteria</taxon>
        <taxon>Bacillati</taxon>
        <taxon>Bacillota</taxon>
        <taxon>Bacilli</taxon>
        <taxon>Bacillales</taxon>
        <taxon>Bacillaceae</taxon>
        <taxon>Metabacillus</taxon>
    </lineage>
</organism>
<proteinExistence type="predicted"/>
<dbReference type="InterPro" id="IPR016024">
    <property type="entry name" value="ARM-type_fold"/>
</dbReference>
<dbReference type="Pfam" id="PF14568">
    <property type="entry name" value="SUKH_6"/>
    <property type="match status" value="1"/>
</dbReference>
<feature type="domain" description="Knr4/Smi1-like" evidence="1">
    <location>
        <begin position="16"/>
        <end position="146"/>
    </location>
</feature>
<evidence type="ECO:0000313" key="2">
    <source>
        <dbReference type="EMBL" id="MDQ0232616.1"/>
    </source>
</evidence>
<sequence length="262" mass="30328">MESIWQKDNDYGKLETLTDVMIEIAEEKLKVKLPNSYINILKQQNGGYIKFNAHPSDIPTSWAEDHVNVDHFFGIGLGKEKGILESEYLIKEWDLPENVVIISGDGHSWIALDYRSRKTEPSVILIDIDEEQVFELAPNFDSFLNGLYEESIDFEEECTDDIQRQWTITEINDTFSANNEFEIAYALDYLSSNDSEQKQLIEQSLIKLLQHSKLEVRETAANYAYHFYENGILSTSCVESIVKFIRNDNEIEYFADMYFAGL</sequence>
<dbReference type="Proteomes" id="UP001234495">
    <property type="component" value="Unassembled WGS sequence"/>
</dbReference>
<dbReference type="InterPro" id="IPR037883">
    <property type="entry name" value="Knr4/Smi1-like_sf"/>
</dbReference>
<name>A0ABT9ZJZ3_9BACI</name>
<evidence type="ECO:0000313" key="3">
    <source>
        <dbReference type="Proteomes" id="UP001234495"/>
    </source>
</evidence>
<protein>
    <recommendedName>
        <fullName evidence="1">Knr4/Smi1-like domain-containing protein</fullName>
    </recommendedName>
</protein>
<gene>
    <name evidence="2" type="ORF">J2S19_003938</name>
</gene>
<dbReference type="Gene3D" id="3.40.1580.10">
    <property type="entry name" value="SMI1/KNR4-like"/>
    <property type="match status" value="1"/>
</dbReference>
<evidence type="ECO:0000259" key="1">
    <source>
        <dbReference type="SMART" id="SM00860"/>
    </source>
</evidence>
<keyword evidence="3" id="KW-1185">Reference proteome</keyword>
<accession>A0ABT9ZJZ3</accession>
<dbReference type="SUPFAM" id="SSF48371">
    <property type="entry name" value="ARM repeat"/>
    <property type="match status" value="1"/>
</dbReference>